<feature type="transmembrane region" description="Helical" evidence="7">
    <location>
        <begin position="12"/>
        <end position="32"/>
    </location>
</feature>
<proteinExistence type="inferred from homology"/>
<dbReference type="SUPFAM" id="SSF51306">
    <property type="entry name" value="LexA/Signal peptidase"/>
    <property type="match status" value="1"/>
</dbReference>
<organism evidence="9 12">
    <name type="scientific">Clostridium pasteurianum DSM 525 = ATCC 6013</name>
    <dbReference type="NCBI Taxonomy" id="1262449"/>
    <lineage>
        <taxon>Bacteria</taxon>
        <taxon>Bacillati</taxon>
        <taxon>Bacillota</taxon>
        <taxon>Clostridia</taxon>
        <taxon>Eubacteriales</taxon>
        <taxon>Clostridiaceae</taxon>
        <taxon>Clostridium</taxon>
    </lineage>
</organism>
<dbReference type="GO" id="GO:0004252">
    <property type="term" value="F:serine-type endopeptidase activity"/>
    <property type="evidence" value="ECO:0007669"/>
    <property type="project" value="InterPro"/>
</dbReference>
<name>A0A0H3J2H9_CLOPA</name>
<dbReference type="EMBL" id="CP009268">
    <property type="protein sequence ID" value="AJA51005.1"/>
    <property type="molecule type" value="Genomic_DNA"/>
</dbReference>
<comment type="similarity">
    <text evidence="3 7">Belongs to the peptidase S26 family.</text>
</comment>
<evidence type="ECO:0000259" key="8">
    <source>
        <dbReference type="Pfam" id="PF10502"/>
    </source>
</evidence>
<evidence type="ECO:0000256" key="2">
    <source>
        <dbReference type="ARBA" id="ARBA00004401"/>
    </source>
</evidence>
<dbReference type="Proteomes" id="UP000030905">
    <property type="component" value="Chromosome"/>
</dbReference>
<evidence type="ECO:0000313" key="12">
    <source>
        <dbReference type="Proteomes" id="UP000030905"/>
    </source>
</evidence>
<comment type="subcellular location">
    <subcellularLocation>
        <location evidence="2">Cell membrane</location>
        <topology evidence="2">Single-pass type II membrane protein</topology>
    </subcellularLocation>
    <subcellularLocation>
        <location evidence="7">Membrane</location>
        <topology evidence="7">Single-pass type II membrane protein</topology>
    </subcellularLocation>
</comment>
<dbReference type="InterPro" id="IPR019758">
    <property type="entry name" value="Pept_S26A_signal_pept_1_CS"/>
</dbReference>
<keyword evidence="12" id="KW-1185">Reference proteome</keyword>
<dbReference type="PANTHER" id="PTHR43390">
    <property type="entry name" value="SIGNAL PEPTIDASE I"/>
    <property type="match status" value="1"/>
</dbReference>
<evidence type="ECO:0000313" key="9">
    <source>
        <dbReference type="EMBL" id="AJA51005.1"/>
    </source>
</evidence>
<accession>A0A0H3J2H9</accession>
<evidence type="ECO:0000256" key="7">
    <source>
        <dbReference type="RuleBase" id="RU362042"/>
    </source>
</evidence>
<evidence type="ECO:0000256" key="3">
    <source>
        <dbReference type="ARBA" id="ARBA00009370"/>
    </source>
</evidence>
<dbReference type="KEGG" id="cpat:CLPA_c09170"/>
<keyword evidence="5 7" id="KW-0378">Hydrolase</keyword>
<reference evidence="10 11" key="3">
    <citation type="journal article" name="Genome Announc.">
        <title>Improved Draft Genome Sequence of Clostridium pasteurianum Strain ATCC 6013 (DSM 525) Using a Hybrid Next-Generation Sequencing Approach.</title>
        <authorList>
            <person name="Pyne M.E."/>
            <person name="Utturkar S."/>
            <person name="Brown S.D."/>
            <person name="Moo-Young M."/>
            <person name="Chung D.A."/>
            <person name="Chou C.P."/>
        </authorList>
    </citation>
    <scope>NUCLEOTIDE SEQUENCE [LARGE SCALE GENOMIC DNA]</scope>
    <source>
        <strain evidence="10 11">ATCC 6013</strain>
    </source>
</reference>
<evidence type="ECO:0000256" key="6">
    <source>
        <dbReference type="PIRSR" id="PIRSR600223-1"/>
    </source>
</evidence>
<evidence type="ECO:0000256" key="1">
    <source>
        <dbReference type="ARBA" id="ARBA00000677"/>
    </source>
</evidence>
<sequence length="172" mass="19703">MKLKIKREIISYLICIVVAIVLTMVVNKLILFKIKVPTPSMYPTIKVNDQIFVTRIHNKSNLKRGDIIVFHSKELKEELVKRLIGLPNDTVEITDEGLVYVNGNKLDEHYIVDNGGKSGIYKVPAGHYFFLGDNRTNSLDSRYWNNPYIDSSDIEGKAQITVYPFNRFGVLK</sequence>
<dbReference type="InterPro" id="IPR036286">
    <property type="entry name" value="LexA/Signal_pep-like_sf"/>
</dbReference>
<keyword evidence="7" id="KW-0472">Membrane</keyword>
<feature type="active site" evidence="6">
    <location>
        <position position="40"/>
    </location>
</feature>
<keyword evidence="7" id="KW-0645">Protease</keyword>
<keyword evidence="7" id="KW-0812">Transmembrane</keyword>
<evidence type="ECO:0000313" key="10">
    <source>
        <dbReference type="EMBL" id="KRU12986.1"/>
    </source>
</evidence>
<dbReference type="PROSITE" id="PS00761">
    <property type="entry name" value="SPASE_I_3"/>
    <property type="match status" value="1"/>
</dbReference>
<dbReference type="CDD" id="cd06530">
    <property type="entry name" value="S26_SPase_I"/>
    <property type="match status" value="1"/>
</dbReference>
<dbReference type="eggNOG" id="COG0681">
    <property type="taxonomic scope" value="Bacteria"/>
</dbReference>
<dbReference type="AlphaFoldDB" id="A0A0H3J2H9"/>
<dbReference type="PRINTS" id="PR00727">
    <property type="entry name" value="LEADERPTASE"/>
</dbReference>
<dbReference type="Pfam" id="PF10502">
    <property type="entry name" value="Peptidase_S26"/>
    <property type="match status" value="1"/>
</dbReference>
<dbReference type="KEGG" id="cpae:CPAST_c09170"/>
<dbReference type="EC" id="3.4.21.89" evidence="4 7"/>
<dbReference type="Proteomes" id="UP000028042">
    <property type="component" value="Unassembled WGS sequence"/>
</dbReference>
<dbReference type="PATRIC" id="fig|1262449.3.peg.3992"/>
<comment type="catalytic activity">
    <reaction evidence="1 7">
        <text>Cleavage of hydrophobic, N-terminal signal or leader sequences from secreted and periplasmic proteins.</text>
        <dbReference type="EC" id="3.4.21.89"/>
    </reaction>
</comment>
<dbReference type="InterPro" id="IPR000223">
    <property type="entry name" value="Pept_S26A_signal_pept_1"/>
</dbReference>
<keyword evidence="7" id="KW-1133">Transmembrane helix</keyword>
<dbReference type="GO" id="GO:0009003">
    <property type="term" value="F:signal peptidase activity"/>
    <property type="evidence" value="ECO:0007669"/>
    <property type="project" value="UniProtKB-EC"/>
</dbReference>
<reference evidence="9 12" key="1">
    <citation type="journal article" date="2015" name="Genome Announc.">
        <title>Complete Genome Sequence of the Nitrogen-Fixing and Solvent-Producing Clostridium pasteurianum DSM 525.</title>
        <authorList>
            <person name="Poehlein A."/>
            <person name="Grosse-Honebrink A."/>
            <person name="Zhang Y."/>
            <person name="Minton N.P."/>
            <person name="Daniel R."/>
        </authorList>
    </citation>
    <scope>NUCLEOTIDE SEQUENCE [LARGE SCALE GENOMIC DNA]</scope>
    <source>
        <strain evidence="9">DSM 525</strain>
        <strain evidence="12">DSM 525 / ATCC 6013</strain>
    </source>
</reference>
<feature type="active site" evidence="6">
    <location>
        <position position="81"/>
    </location>
</feature>
<dbReference type="GeneID" id="93073122"/>
<protein>
    <recommendedName>
        <fullName evidence="4 7">Signal peptidase I</fullName>
        <ecNumber evidence="4 7">3.4.21.89</ecNumber>
    </recommendedName>
</protein>
<dbReference type="GO" id="GO:0005886">
    <property type="term" value="C:plasma membrane"/>
    <property type="evidence" value="ECO:0007669"/>
    <property type="project" value="UniProtKB-SubCell"/>
</dbReference>
<gene>
    <name evidence="9" type="primary">lepB1</name>
    <name evidence="9" type="ORF">CLPA_c09170</name>
    <name evidence="10" type="ORF">CP6013_02234</name>
</gene>
<evidence type="ECO:0000256" key="4">
    <source>
        <dbReference type="ARBA" id="ARBA00013208"/>
    </source>
</evidence>
<dbReference type="NCBIfam" id="TIGR02227">
    <property type="entry name" value="sigpep_I_bact"/>
    <property type="match status" value="1"/>
</dbReference>
<dbReference type="GO" id="GO:0006465">
    <property type="term" value="P:signal peptide processing"/>
    <property type="evidence" value="ECO:0007669"/>
    <property type="project" value="InterPro"/>
</dbReference>
<dbReference type="EMBL" id="JPGY02000001">
    <property type="protein sequence ID" value="KRU12986.1"/>
    <property type="molecule type" value="Genomic_DNA"/>
</dbReference>
<dbReference type="PANTHER" id="PTHR43390:SF1">
    <property type="entry name" value="CHLOROPLAST PROCESSING PEPTIDASE"/>
    <property type="match status" value="1"/>
</dbReference>
<feature type="domain" description="Peptidase S26" evidence="8">
    <location>
        <begin position="10"/>
        <end position="162"/>
    </location>
</feature>
<dbReference type="Gene3D" id="2.10.109.10">
    <property type="entry name" value="Umud Fragment, subunit A"/>
    <property type="match status" value="1"/>
</dbReference>
<reference evidence="10" key="2">
    <citation type="submission" date="2015-10" db="EMBL/GenBank/DDBJ databases">
        <title>Improved Draft Genome Sequence of Clostridium pasteurianum Strain ATCC 6013 (DSM 525) Using a Hybrid Next-Generation Sequencing Approach.</title>
        <authorList>
            <person name="Pyne M.E."/>
            <person name="Utturkar S.M."/>
            <person name="Brown S.D."/>
            <person name="Moo-Young M."/>
            <person name="Chung D.A."/>
            <person name="Chou P.C."/>
        </authorList>
    </citation>
    <scope>NUCLEOTIDE SEQUENCE</scope>
    <source>
        <strain evidence="10">ATCC 6013</strain>
    </source>
</reference>
<dbReference type="RefSeq" id="WP_003448171.1">
    <property type="nucleotide sequence ID" value="NZ_ANZB01000021.1"/>
</dbReference>
<dbReference type="InterPro" id="IPR019533">
    <property type="entry name" value="Peptidase_S26"/>
</dbReference>
<evidence type="ECO:0000313" key="11">
    <source>
        <dbReference type="Proteomes" id="UP000028042"/>
    </source>
</evidence>
<evidence type="ECO:0000256" key="5">
    <source>
        <dbReference type="ARBA" id="ARBA00022801"/>
    </source>
</evidence>